<dbReference type="PANTHER" id="PTHR42085">
    <property type="entry name" value="F-BOX DOMAIN-CONTAINING PROTEIN"/>
    <property type="match status" value="1"/>
</dbReference>
<dbReference type="InterPro" id="IPR038883">
    <property type="entry name" value="AN11006-like"/>
</dbReference>
<evidence type="ECO:0000313" key="1">
    <source>
        <dbReference type="EMBL" id="USW54051.1"/>
    </source>
</evidence>
<reference evidence="1" key="1">
    <citation type="submission" date="2022-06" db="EMBL/GenBank/DDBJ databases">
        <title>Complete genome sequences of two strains of the flax pathogen Septoria linicola.</title>
        <authorList>
            <person name="Lapalu N."/>
            <person name="Simon A."/>
            <person name="Demenou B."/>
            <person name="Paumier D."/>
            <person name="Guillot M.-P."/>
            <person name="Gout L."/>
            <person name="Valade R."/>
        </authorList>
    </citation>
    <scope>NUCLEOTIDE SEQUENCE</scope>
    <source>
        <strain evidence="1">SE15195</strain>
    </source>
</reference>
<organism evidence="1 2">
    <name type="scientific">Septoria linicola</name>
    <dbReference type="NCBI Taxonomy" id="215465"/>
    <lineage>
        <taxon>Eukaryota</taxon>
        <taxon>Fungi</taxon>
        <taxon>Dikarya</taxon>
        <taxon>Ascomycota</taxon>
        <taxon>Pezizomycotina</taxon>
        <taxon>Dothideomycetes</taxon>
        <taxon>Dothideomycetidae</taxon>
        <taxon>Mycosphaerellales</taxon>
        <taxon>Mycosphaerellaceae</taxon>
        <taxon>Septoria</taxon>
    </lineage>
</organism>
<keyword evidence="2" id="KW-1185">Reference proteome</keyword>
<gene>
    <name evidence="1" type="ORF">Slin15195_G073700</name>
</gene>
<dbReference type="Proteomes" id="UP001056384">
    <property type="component" value="Chromosome 6"/>
</dbReference>
<dbReference type="EMBL" id="CP099423">
    <property type="protein sequence ID" value="USW54051.1"/>
    <property type="molecule type" value="Genomic_DNA"/>
</dbReference>
<protein>
    <submittedName>
        <fullName evidence="1">Uncharacterized protein</fullName>
    </submittedName>
</protein>
<accession>A0A9Q9AYE8</accession>
<dbReference type="AlphaFoldDB" id="A0A9Q9AYE8"/>
<name>A0A9Q9AYE8_9PEZI</name>
<proteinExistence type="predicted"/>
<evidence type="ECO:0000313" key="2">
    <source>
        <dbReference type="Proteomes" id="UP001056384"/>
    </source>
</evidence>
<sequence>MAVKREVTNSNILFLTKLLTELRNQVYRLILPPIVGHNSKVESAWEILPGLTSIYLHMYPDPDPPSDIFSHCLTKANKLLRVCRQVMREALGIFFGETTFVPGNGLCDGMDWYDYNDIKVTARFLKMIGPAAAKFLRHIVLTTQPLWPPQWCAIQLDLKDKTACQILIYPYGMPSYFEEHLEDEREHQFLRDGDVDTVLGKINFAGDHTGEQPAVTLKQLMLWFRSFSTWGEVLNDKYIWAAAGLPEGEVDDGLPTEWHFRLAAEKQKISDLIEELE</sequence>
<dbReference type="PANTHER" id="PTHR42085:SF1">
    <property type="entry name" value="F-BOX DOMAIN-CONTAINING PROTEIN"/>
    <property type="match status" value="1"/>
</dbReference>